<keyword evidence="7" id="KW-0597">Phosphoprotein</keyword>
<comment type="similarity">
    <text evidence="12">Belongs to the dynactin subunit 4 family.</text>
</comment>
<evidence type="ECO:0000313" key="15">
    <source>
        <dbReference type="EMBL" id="CAD5218781.1"/>
    </source>
</evidence>
<name>A0A811KSS6_9BILA</name>
<accession>A0A811KSS6</accession>
<keyword evidence="10" id="KW-0175">Coiled coil</keyword>
<dbReference type="GO" id="GO:0005869">
    <property type="term" value="C:dynactin complex"/>
    <property type="evidence" value="ECO:0007669"/>
    <property type="project" value="InterPro"/>
</dbReference>
<dbReference type="PANTHER" id="PTHR13034">
    <property type="entry name" value="DYNACTIN P62 SUBUNIT"/>
    <property type="match status" value="1"/>
</dbReference>
<dbReference type="Proteomes" id="UP000614601">
    <property type="component" value="Unassembled WGS sequence"/>
</dbReference>
<evidence type="ECO:0000256" key="7">
    <source>
        <dbReference type="ARBA" id="ARBA00022553"/>
    </source>
</evidence>
<evidence type="ECO:0000256" key="9">
    <source>
        <dbReference type="ARBA" id="ARBA00022990"/>
    </source>
</evidence>
<evidence type="ECO:0000256" key="12">
    <source>
        <dbReference type="ARBA" id="ARBA00034776"/>
    </source>
</evidence>
<evidence type="ECO:0000256" key="2">
    <source>
        <dbReference type="ARBA" id="ARBA00004529"/>
    </source>
</evidence>
<evidence type="ECO:0000256" key="11">
    <source>
        <dbReference type="ARBA" id="ARBA00023212"/>
    </source>
</evidence>
<dbReference type="PANTHER" id="PTHR13034:SF2">
    <property type="entry name" value="DYNACTIN SUBUNIT 4"/>
    <property type="match status" value="1"/>
</dbReference>
<dbReference type="EMBL" id="CAJFCW020000004">
    <property type="protein sequence ID" value="CAG9111690.1"/>
    <property type="molecule type" value="Genomic_DNA"/>
</dbReference>
<keyword evidence="5" id="KW-0963">Cytoplasm</keyword>
<dbReference type="EMBL" id="CAJFDH010000004">
    <property type="protein sequence ID" value="CAD5218781.1"/>
    <property type="molecule type" value="Genomic_DNA"/>
</dbReference>
<keyword evidence="6" id="KW-1017">Isopeptide bond</keyword>
<comment type="subunit">
    <text evidence="14">Subunit of dynactin, a multiprotein complex part of a tripartite complex with dynein and a adapter, such as BICDL1, BICD2 or HOOK3. The dynactin complex is built around ACTR1A/ACTB filament and consists of an actin-related filament composed of a shoulder domain, a pointed end and a barbed end. Its length is defined by its flexible shoulder domain. The soulder is composed of 2 DCTN1 subunits, 4 DCTN2 and 2 DCTN3. The 4 DCNT2 (via N-terminus) bind the ACTR1A filament and act as molecular rulers to determine the length. The pointed end is important for binding dynein-dynactin cargo adapters. Consists of 4 subunits: ACTR10, DCNT4, DCTN5 and DCTN6. The barbed end is composed of a CAPZA1:CAPZB heterodimers, which binds ACTR1A/ACTB filament and dynactin and stabilizes dynactin. Interacts with ATP7B, but not ATP7A, in a copper-dependent manner. Interacts with ANK2; this interaction is required for localization at costameres. Interacts with N4BP2L1.</text>
</comment>
<keyword evidence="9" id="KW-0007">Acetylation</keyword>
<evidence type="ECO:0000256" key="3">
    <source>
        <dbReference type="ARBA" id="ARBA00004544"/>
    </source>
</evidence>
<dbReference type="GO" id="GO:0030016">
    <property type="term" value="C:myofibril"/>
    <property type="evidence" value="ECO:0007669"/>
    <property type="project" value="UniProtKB-SubCell"/>
</dbReference>
<evidence type="ECO:0000256" key="4">
    <source>
        <dbReference type="ARBA" id="ARBA00004657"/>
    </source>
</evidence>
<evidence type="ECO:0000313" key="16">
    <source>
        <dbReference type="Proteomes" id="UP000614601"/>
    </source>
</evidence>
<evidence type="ECO:0000256" key="6">
    <source>
        <dbReference type="ARBA" id="ARBA00022499"/>
    </source>
</evidence>
<proteinExistence type="inferred from homology"/>
<organism evidence="15 16">
    <name type="scientific">Bursaphelenchus okinawaensis</name>
    <dbReference type="NCBI Taxonomy" id="465554"/>
    <lineage>
        <taxon>Eukaryota</taxon>
        <taxon>Metazoa</taxon>
        <taxon>Ecdysozoa</taxon>
        <taxon>Nematoda</taxon>
        <taxon>Chromadorea</taxon>
        <taxon>Rhabditida</taxon>
        <taxon>Tylenchina</taxon>
        <taxon>Tylenchomorpha</taxon>
        <taxon>Aphelenchoidea</taxon>
        <taxon>Aphelenchoididae</taxon>
        <taxon>Bursaphelenchus</taxon>
    </lineage>
</organism>
<dbReference type="GO" id="GO:0001725">
    <property type="term" value="C:stress fiber"/>
    <property type="evidence" value="ECO:0007669"/>
    <property type="project" value="UniProtKB-SubCell"/>
</dbReference>
<keyword evidence="16" id="KW-1185">Reference proteome</keyword>
<comment type="caution">
    <text evidence="15">The sequence shown here is derived from an EMBL/GenBank/DDBJ whole genome shotgun (WGS) entry which is preliminary data.</text>
</comment>
<comment type="subcellular location">
    <subcellularLocation>
        <location evidence="3">Cytoplasm</location>
        <location evidence="3">Cell cortex</location>
    </subcellularLocation>
    <subcellularLocation>
        <location evidence="1">Cytoplasm</location>
        <location evidence="1">Cytoskeleton</location>
        <location evidence="1">Microtubule organizing center</location>
        <location evidence="1">Centrosome</location>
    </subcellularLocation>
    <subcellularLocation>
        <location evidence="2">Cytoplasm</location>
        <location evidence="2">Cytoskeleton</location>
        <location evidence="2">Stress fiber</location>
    </subcellularLocation>
    <subcellularLocation>
        <location evidence="4">Cytoplasm</location>
        <location evidence="4">Myofibril</location>
    </subcellularLocation>
</comment>
<dbReference type="InterPro" id="IPR008603">
    <property type="entry name" value="DCTN4"/>
</dbReference>
<dbReference type="GO" id="GO:0005938">
    <property type="term" value="C:cell cortex"/>
    <property type="evidence" value="ECO:0007669"/>
    <property type="project" value="UniProtKB-SubCell"/>
</dbReference>
<evidence type="ECO:0000256" key="14">
    <source>
        <dbReference type="ARBA" id="ARBA00093507"/>
    </source>
</evidence>
<evidence type="ECO:0000256" key="5">
    <source>
        <dbReference type="ARBA" id="ARBA00022490"/>
    </source>
</evidence>
<dbReference type="GO" id="GO:0005813">
    <property type="term" value="C:centrosome"/>
    <property type="evidence" value="ECO:0007669"/>
    <property type="project" value="UniProtKB-SubCell"/>
</dbReference>
<dbReference type="AlphaFoldDB" id="A0A811KSS6"/>
<protein>
    <recommendedName>
        <fullName evidence="13">Dynactin subunit 4</fullName>
    </recommendedName>
</protein>
<keyword evidence="11" id="KW-0206">Cytoskeleton</keyword>
<evidence type="ECO:0000256" key="8">
    <source>
        <dbReference type="ARBA" id="ARBA00022843"/>
    </source>
</evidence>
<reference evidence="15" key="1">
    <citation type="submission" date="2020-09" db="EMBL/GenBank/DDBJ databases">
        <authorList>
            <person name="Kikuchi T."/>
        </authorList>
    </citation>
    <scope>NUCLEOTIDE SEQUENCE</scope>
    <source>
        <strain evidence="15">SH1</strain>
    </source>
</reference>
<evidence type="ECO:0000256" key="10">
    <source>
        <dbReference type="ARBA" id="ARBA00023054"/>
    </source>
</evidence>
<dbReference type="Pfam" id="PF05502">
    <property type="entry name" value="Dynactin_p62"/>
    <property type="match status" value="1"/>
</dbReference>
<dbReference type="Proteomes" id="UP000783686">
    <property type="component" value="Unassembled WGS sequence"/>
</dbReference>
<dbReference type="OrthoDB" id="283815at2759"/>
<sequence>MNGFLDLYRVQYECPCGSWYPLSYLYYCKPCNHIRCTDCALEDVDKTYCPTCIDDTVIDDSRFGKGTCSVCYTCPVCSDKLVFRALVETNQHYLHCNSCMWNTNDAQLPSQARKNEWPSFPNAMEDKLLRVQAHLKQLSTFEKNETDKPSRRSMSNLGHVASGRYGILQLMETRRKKIMARPVSIENLNTSDVEELDPSVYTEQVSEYDVPKLEQVIRLPFCNPKAMYPIHLKMHGRIHVRCPEHDVTIYRGEFAILKTKPRHHIPCSDFCPELKFSHETDFSISDTFSVFITIMNSSFSPMSVKIEPQKIDDPNCLICDNEPFEFKGESAIQNKDTSGTVELSSDFKADSFTGAALEADDVGIVVFRAQHRVGVHLKCRAQDGCTGPEDCYLLLQVTYKTDKAEKQSTNRVKLYL</sequence>
<evidence type="ECO:0000256" key="13">
    <source>
        <dbReference type="ARBA" id="ARBA00034864"/>
    </source>
</evidence>
<gene>
    <name evidence="15" type="ORF">BOKJ2_LOCUS7991</name>
</gene>
<evidence type="ECO:0000256" key="1">
    <source>
        <dbReference type="ARBA" id="ARBA00004300"/>
    </source>
</evidence>
<keyword evidence="8" id="KW-0832">Ubl conjugation</keyword>